<dbReference type="InterPro" id="IPR022441">
    <property type="entry name" value="Para_beta_helix_rpt-2"/>
</dbReference>
<dbReference type="EMBL" id="QZCE01000002">
    <property type="protein sequence ID" value="NEZ68165.1"/>
    <property type="molecule type" value="Genomic_DNA"/>
</dbReference>
<feature type="domain" description="SLH" evidence="1">
    <location>
        <begin position="446"/>
        <end position="509"/>
    </location>
</feature>
<gene>
    <name evidence="2" type="ORF">D0962_36465</name>
</gene>
<dbReference type="InterPro" id="IPR051465">
    <property type="entry name" value="Cell_Envelope_Struct_Comp"/>
</dbReference>
<sequence>MVQATASVLYVNHASGAQGNGTRQSPFKTLTQALDRASSGTTIQLEAGTYGSGESFPLIVASGVTVVGIHGTVTIRGGGVLATEEFGGMSVTMKLEDRSQIRNVTVTNPQSQGIGVWLEAGSALLTRCRFKGCGRDGVFATGTAIPVLLANEFTENQASGLFMVRRSKGEVRQNRFEQTGYGVAISDQAAPLIIDNEVVNNKAGIVLSRAARPVLRQNHIRRNETSGLWLQDTVQPDVGQSQDLGENEFRDNGQWDIRNESRQPLTSAGNHINPNRVKGSVRYVASELPDPVAVPAMLLGKVPPQPAPPTPESPAPPTLNLDSRFSDVIGHWAAPFVDAMATAELVKGFFDGSFRPNALVTRAEFAALVMATFPASDGDNRRFKPFRDVSSNFWARSVIYQAQAQGFIAGFPDNTFRPNDPMTRAQSLVALINGLRLGQGMASELGVYRDRAQVPPYAVEEIAIATRQGIVVNYPDVAELRPMQPITRAETTALVYQCLANLGRMQSLTSPYIVEPARTAVSNSVAAASNTIVTQSHWADDFWQSLKAHNFLERTSAPDASMTRAQFASLVVAAFAPKPKRYPVAFRDVPSSHWASQAIHTAYRAKFLSGFPDYTFAPEQPILKIQVLLALVSGLELTAKDTAGLLARYQDKSQVPRYAESAIAIATKLGLVFNYPDLDLLSPNQVATYGEVAAMVYQGLVLRKRMPPILSDYQVHPQM</sequence>
<feature type="domain" description="SLH" evidence="1">
    <location>
        <begin position="582"/>
        <end position="645"/>
    </location>
</feature>
<reference evidence="2 3" key="1">
    <citation type="journal article" date="2020" name="Microb. Ecol.">
        <title>Ecogenomics of the Marine Benthic Filamentous Cyanobacterium Adonisia.</title>
        <authorList>
            <person name="Walter J.M."/>
            <person name="Coutinho F.H."/>
            <person name="Leomil L."/>
            <person name="Hargreaves P.I."/>
            <person name="Campeao M.E."/>
            <person name="Vieira V.V."/>
            <person name="Silva B.S."/>
            <person name="Fistarol G.O."/>
            <person name="Salomon P.S."/>
            <person name="Sawabe T."/>
            <person name="Mino S."/>
            <person name="Hosokawa M."/>
            <person name="Miyashita H."/>
            <person name="Maruyama F."/>
            <person name="van Verk M.C."/>
            <person name="Dutilh B.E."/>
            <person name="Thompson C.C."/>
            <person name="Thompson F.L."/>
        </authorList>
    </citation>
    <scope>NUCLEOTIDE SEQUENCE [LARGE SCALE GENOMIC DNA]</scope>
    <source>
        <strain evidence="2 3">CCMR0082</strain>
    </source>
</reference>
<dbReference type="PROSITE" id="PS51272">
    <property type="entry name" value="SLH"/>
    <property type="match status" value="5"/>
</dbReference>
<dbReference type="Proteomes" id="UP000473574">
    <property type="component" value="Unassembled WGS sequence"/>
</dbReference>
<protein>
    <submittedName>
        <fullName evidence="2">DUF1565 domain-containing protein</fullName>
    </submittedName>
</protein>
<dbReference type="Pfam" id="PF07602">
    <property type="entry name" value="DUF1565"/>
    <property type="match status" value="1"/>
</dbReference>
<dbReference type="InterPro" id="IPR001119">
    <property type="entry name" value="SLH_dom"/>
</dbReference>
<evidence type="ECO:0000313" key="3">
    <source>
        <dbReference type="Proteomes" id="UP000473574"/>
    </source>
</evidence>
<dbReference type="InterPro" id="IPR012334">
    <property type="entry name" value="Pectin_lyas_fold"/>
</dbReference>
<comment type="caution">
    <text evidence="2">The sequence shown here is derived from an EMBL/GenBank/DDBJ whole genome shotgun (WGS) entry which is preliminary data.</text>
</comment>
<dbReference type="SMART" id="SM00710">
    <property type="entry name" value="PbH1"/>
    <property type="match status" value="5"/>
</dbReference>
<feature type="domain" description="SLH" evidence="1">
    <location>
        <begin position="382"/>
        <end position="445"/>
    </location>
</feature>
<dbReference type="SUPFAM" id="SSF51126">
    <property type="entry name" value="Pectin lyase-like"/>
    <property type="match status" value="1"/>
</dbReference>
<evidence type="ECO:0000313" key="2">
    <source>
        <dbReference type="EMBL" id="NEZ68165.1"/>
    </source>
</evidence>
<dbReference type="Gene3D" id="2.160.20.10">
    <property type="entry name" value="Single-stranded right-handed beta-helix, Pectin lyase-like"/>
    <property type="match status" value="1"/>
</dbReference>
<dbReference type="NCBIfam" id="TIGR03804">
    <property type="entry name" value="para_beta_helix"/>
    <property type="match status" value="1"/>
</dbReference>
<dbReference type="InterPro" id="IPR011050">
    <property type="entry name" value="Pectin_lyase_fold/virulence"/>
</dbReference>
<dbReference type="InterPro" id="IPR006626">
    <property type="entry name" value="PbH1"/>
</dbReference>
<feature type="domain" description="SLH" evidence="1">
    <location>
        <begin position="646"/>
        <end position="710"/>
    </location>
</feature>
<proteinExistence type="predicted"/>
<feature type="domain" description="SLH" evidence="1">
    <location>
        <begin position="320"/>
        <end position="381"/>
    </location>
</feature>
<dbReference type="RefSeq" id="WP_163671414.1">
    <property type="nucleotide sequence ID" value="NZ_QZCE01000002.1"/>
</dbReference>
<organism evidence="2 3">
    <name type="scientific">Adonisia turfae CCMR0082</name>
    <dbReference type="NCBI Taxonomy" id="2304604"/>
    <lineage>
        <taxon>Bacteria</taxon>
        <taxon>Bacillati</taxon>
        <taxon>Cyanobacteriota</taxon>
        <taxon>Adonisia</taxon>
        <taxon>Adonisia turfae</taxon>
    </lineage>
</organism>
<accession>A0A6M0SI62</accession>
<dbReference type="InterPro" id="IPR011459">
    <property type="entry name" value="DUF1565"/>
</dbReference>
<dbReference type="PANTHER" id="PTHR43308">
    <property type="entry name" value="OUTER MEMBRANE PROTEIN ALPHA-RELATED"/>
    <property type="match status" value="1"/>
</dbReference>
<dbReference type="PANTHER" id="PTHR43308:SF5">
    <property type="entry name" value="S-LAYER PROTEIN _ PEPTIDOGLYCAN ENDO-BETA-N-ACETYLGLUCOSAMINIDASE"/>
    <property type="match status" value="1"/>
</dbReference>
<name>A0A6M0SI62_9CYAN</name>
<dbReference type="Pfam" id="PF00395">
    <property type="entry name" value="SLH"/>
    <property type="match status" value="5"/>
</dbReference>
<evidence type="ECO:0000259" key="1">
    <source>
        <dbReference type="PROSITE" id="PS51272"/>
    </source>
</evidence>
<dbReference type="AlphaFoldDB" id="A0A6M0SI62"/>